<dbReference type="InterPro" id="IPR020915">
    <property type="entry name" value="UPF0311"/>
</dbReference>
<evidence type="ECO:0000313" key="3">
    <source>
        <dbReference type="Proteomes" id="UP000813444"/>
    </source>
</evidence>
<dbReference type="Pfam" id="PF11578">
    <property type="entry name" value="DUF3237"/>
    <property type="match status" value="1"/>
</dbReference>
<proteinExistence type="predicted"/>
<comment type="caution">
    <text evidence="2">The sequence shown here is derived from an EMBL/GenBank/DDBJ whole genome shotgun (WGS) entry which is preliminary data.</text>
</comment>
<keyword evidence="1" id="KW-0812">Transmembrane</keyword>
<keyword evidence="1" id="KW-1133">Transmembrane helix</keyword>
<dbReference type="AlphaFoldDB" id="A0A8K0SSH5"/>
<feature type="transmembrane region" description="Helical" evidence="1">
    <location>
        <begin position="21"/>
        <end position="42"/>
    </location>
</feature>
<dbReference type="OrthoDB" id="2544694at2759"/>
<dbReference type="PANTHER" id="PTHR37315">
    <property type="entry name" value="UPF0311 PROTEIN BLR7842"/>
    <property type="match status" value="1"/>
</dbReference>
<dbReference type="Proteomes" id="UP000813444">
    <property type="component" value="Unassembled WGS sequence"/>
</dbReference>
<dbReference type="PANTHER" id="PTHR37315:SF1">
    <property type="entry name" value="UPF0311 PROTEIN BLR7842"/>
    <property type="match status" value="1"/>
</dbReference>
<accession>A0A8K0SSH5</accession>
<dbReference type="EMBL" id="JAGPNK010000009">
    <property type="protein sequence ID" value="KAH7313925.1"/>
    <property type="molecule type" value="Genomic_DNA"/>
</dbReference>
<protein>
    <submittedName>
        <fullName evidence="2">Uncharacterized protein</fullName>
    </submittedName>
</protein>
<keyword evidence="1" id="KW-0472">Membrane</keyword>
<reference evidence="2" key="1">
    <citation type="journal article" date="2021" name="Nat. Commun.">
        <title>Genetic determinants of endophytism in the Arabidopsis root mycobiome.</title>
        <authorList>
            <person name="Mesny F."/>
            <person name="Miyauchi S."/>
            <person name="Thiergart T."/>
            <person name="Pickel B."/>
            <person name="Atanasova L."/>
            <person name="Karlsson M."/>
            <person name="Huettel B."/>
            <person name="Barry K.W."/>
            <person name="Haridas S."/>
            <person name="Chen C."/>
            <person name="Bauer D."/>
            <person name="Andreopoulos W."/>
            <person name="Pangilinan J."/>
            <person name="LaButti K."/>
            <person name="Riley R."/>
            <person name="Lipzen A."/>
            <person name="Clum A."/>
            <person name="Drula E."/>
            <person name="Henrissat B."/>
            <person name="Kohler A."/>
            <person name="Grigoriev I.V."/>
            <person name="Martin F.M."/>
            <person name="Hacquard S."/>
        </authorList>
    </citation>
    <scope>NUCLEOTIDE SEQUENCE</scope>
    <source>
        <strain evidence="2">MPI-CAGE-CH-0235</strain>
    </source>
</reference>
<evidence type="ECO:0000256" key="1">
    <source>
        <dbReference type="SAM" id="Phobius"/>
    </source>
</evidence>
<organism evidence="2 3">
    <name type="scientific">Stachybotrys elegans</name>
    <dbReference type="NCBI Taxonomy" id="80388"/>
    <lineage>
        <taxon>Eukaryota</taxon>
        <taxon>Fungi</taxon>
        <taxon>Dikarya</taxon>
        <taxon>Ascomycota</taxon>
        <taxon>Pezizomycotina</taxon>
        <taxon>Sordariomycetes</taxon>
        <taxon>Hypocreomycetidae</taxon>
        <taxon>Hypocreales</taxon>
        <taxon>Stachybotryaceae</taxon>
        <taxon>Stachybotrys</taxon>
    </lineage>
</organism>
<keyword evidence="3" id="KW-1185">Reference proteome</keyword>
<name>A0A8K0SSH5_9HYPO</name>
<evidence type="ECO:0000313" key="2">
    <source>
        <dbReference type="EMBL" id="KAH7313925.1"/>
    </source>
</evidence>
<gene>
    <name evidence="2" type="ORF">B0I35DRAFT_436113</name>
</gene>
<dbReference type="Gene3D" id="2.40.160.20">
    <property type="match status" value="1"/>
</dbReference>
<sequence length="181" mass="19314">MRTDLGTPLNSIQSPYRKTSTIMLSSFFTTTIIAATALLSTVSNAAPSIPGFAHLYTLNCTLGPSVNVGTGPRGSRNVIPITGGTFAGPRLAGRILNIGADWSITDSKGLFNADTRYQLQTDDGANIFIQTSGPAQQNGKIYLRGIFETGSDKYWWLNNIIAVGVLTPGNGGVSIDMFYME</sequence>